<dbReference type="GO" id="GO:0140359">
    <property type="term" value="F:ABC-type transporter activity"/>
    <property type="evidence" value="ECO:0007669"/>
    <property type="project" value="InterPro"/>
</dbReference>
<dbReference type="OrthoDB" id="86287at2157"/>
<dbReference type="PANTHER" id="PTHR43471">
    <property type="entry name" value="ABC TRANSPORTER PERMEASE"/>
    <property type="match status" value="1"/>
</dbReference>
<dbReference type="PANTHER" id="PTHR43471:SF12">
    <property type="entry name" value="HYPOTHETICAL MEMBRANE PROTEIN, CONSERVED"/>
    <property type="match status" value="1"/>
</dbReference>
<evidence type="ECO:0000256" key="1">
    <source>
        <dbReference type="SAM" id="Phobius"/>
    </source>
</evidence>
<dbReference type="RefSeq" id="WP_058939178.1">
    <property type="nucleotide sequence ID" value="NZ_LLYW01000029.1"/>
</dbReference>
<keyword evidence="1" id="KW-0812">Transmembrane</keyword>
<organism evidence="2 3">
    <name type="scientific">Thermococcus celericrescens</name>
    <dbReference type="NCBI Taxonomy" id="227598"/>
    <lineage>
        <taxon>Archaea</taxon>
        <taxon>Methanobacteriati</taxon>
        <taxon>Methanobacteriota</taxon>
        <taxon>Thermococci</taxon>
        <taxon>Thermococcales</taxon>
        <taxon>Thermococcaceae</taxon>
        <taxon>Thermococcus</taxon>
    </lineage>
</organism>
<feature type="transmembrane region" description="Helical" evidence="1">
    <location>
        <begin position="262"/>
        <end position="284"/>
    </location>
</feature>
<evidence type="ECO:0000313" key="2">
    <source>
        <dbReference type="EMBL" id="KUH32768.1"/>
    </source>
</evidence>
<name>A0A100XX12_9EURY</name>
<comment type="caution">
    <text evidence="2">The sequence shown here is derived from an EMBL/GenBank/DDBJ whole genome shotgun (WGS) entry which is preliminary data.</text>
</comment>
<protein>
    <recommendedName>
        <fullName evidence="4">ABC transporter permease</fullName>
    </recommendedName>
</protein>
<feature type="transmembrane region" description="Helical" evidence="1">
    <location>
        <begin position="142"/>
        <end position="162"/>
    </location>
</feature>
<dbReference type="STRING" id="227598.APY94_08255"/>
<accession>A0A100XX12</accession>
<feature type="transmembrane region" description="Helical" evidence="1">
    <location>
        <begin position="18"/>
        <end position="36"/>
    </location>
</feature>
<dbReference type="GO" id="GO:0005886">
    <property type="term" value="C:plasma membrane"/>
    <property type="evidence" value="ECO:0007669"/>
    <property type="project" value="UniProtKB-SubCell"/>
</dbReference>
<dbReference type="EMBL" id="LLYW01000029">
    <property type="protein sequence ID" value="KUH32768.1"/>
    <property type="molecule type" value="Genomic_DNA"/>
</dbReference>
<keyword evidence="1" id="KW-1133">Transmembrane helix</keyword>
<feature type="transmembrane region" description="Helical" evidence="1">
    <location>
        <begin position="104"/>
        <end position="130"/>
    </location>
</feature>
<feature type="transmembrane region" description="Helical" evidence="1">
    <location>
        <begin position="56"/>
        <end position="77"/>
    </location>
</feature>
<dbReference type="AlphaFoldDB" id="A0A100XX12"/>
<dbReference type="Proteomes" id="UP000053462">
    <property type="component" value="Unassembled WGS sequence"/>
</dbReference>
<gene>
    <name evidence="2" type="ORF">APY94_08255</name>
</gene>
<evidence type="ECO:0000313" key="3">
    <source>
        <dbReference type="Proteomes" id="UP000053462"/>
    </source>
</evidence>
<evidence type="ECO:0008006" key="4">
    <source>
        <dbReference type="Google" id="ProtNLM"/>
    </source>
</evidence>
<keyword evidence="3" id="KW-1185">Reference proteome</keyword>
<sequence length="289" mass="31659">MFWGFQLEFKQSLRTKKLWVILGVMMLLYIPGFYFQKASGEGIETVQQAVSVLIGNINGLGGFFIAILALLMGATAINSEVEKGTLRVAMSKPITRLGYIGGKFIAHTVVVLMALLLTTLVGIAGLAWLGAPMGSQLVTDSLLLNGLLLLAMIQLIALGYIISTIVKSSSTALGVALVIMFVVFMIMPAIVQFMAAKDTIISDHPDWEAYQEKSKEYKTRYLFYVPTTQIDVIVSDATKVTGDIENPQIEYVGIGGAIQKNLVNLGILFGLTLVYLALAFYRFLRMDLR</sequence>
<keyword evidence="1" id="KW-0472">Membrane</keyword>
<reference evidence="2 3" key="1">
    <citation type="submission" date="2015-10" db="EMBL/GenBank/DDBJ databases">
        <title>Draft genome sequence of Thermococcus celericrescens strain DSM 17994.</title>
        <authorList>
            <person name="Hong S.-J."/>
            <person name="Park C.-E."/>
            <person name="Shin J.-H."/>
        </authorList>
    </citation>
    <scope>NUCLEOTIDE SEQUENCE [LARGE SCALE GENOMIC DNA]</scope>
    <source>
        <strain evidence="2 3">DSM 17994</strain>
    </source>
</reference>
<proteinExistence type="predicted"/>
<dbReference type="Pfam" id="PF12679">
    <property type="entry name" value="ABC2_membrane_2"/>
    <property type="match status" value="1"/>
</dbReference>
<feature type="transmembrane region" description="Helical" evidence="1">
    <location>
        <begin position="174"/>
        <end position="195"/>
    </location>
</feature>